<reference evidence="1" key="1">
    <citation type="submission" date="2025-05" db="UniProtKB">
        <authorList>
            <consortium name="EnsemblMetazoa"/>
        </authorList>
    </citation>
    <scope>IDENTIFICATION</scope>
    <source>
        <strain evidence="1">Yale</strain>
    </source>
</reference>
<dbReference type="Proteomes" id="UP000092444">
    <property type="component" value="Unassembled WGS sequence"/>
</dbReference>
<name>A0ABK9NFV6_GLOMM</name>
<dbReference type="EnsemblMetazoa" id="GMOY014107.R1258">
    <property type="protein sequence ID" value="GMOY014107.P1258"/>
    <property type="gene ID" value="GMOY014107"/>
</dbReference>
<evidence type="ECO:0000313" key="1">
    <source>
        <dbReference type="EnsemblMetazoa" id="GMOY014107.P1258"/>
    </source>
</evidence>
<organism evidence="1 2">
    <name type="scientific">Glossina morsitans morsitans</name>
    <name type="common">Savannah tsetse fly</name>
    <dbReference type="NCBI Taxonomy" id="37546"/>
    <lineage>
        <taxon>Eukaryota</taxon>
        <taxon>Metazoa</taxon>
        <taxon>Ecdysozoa</taxon>
        <taxon>Arthropoda</taxon>
        <taxon>Hexapoda</taxon>
        <taxon>Insecta</taxon>
        <taxon>Pterygota</taxon>
        <taxon>Neoptera</taxon>
        <taxon>Endopterygota</taxon>
        <taxon>Diptera</taxon>
        <taxon>Brachycera</taxon>
        <taxon>Muscomorpha</taxon>
        <taxon>Hippoboscoidea</taxon>
        <taxon>Glossinidae</taxon>
        <taxon>Glossina</taxon>
    </lineage>
</organism>
<accession>A0ABK9NFV6</accession>
<dbReference type="EMBL" id="CCAG010023851">
    <property type="status" value="NOT_ANNOTATED_CDS"/>
    <property type="molecule type" value="Genomic_DNA"/>
</dbReference>
<proteinExistence type="predicted"/>
<evidence type="ECO:0000313" key="2">
    <source>
        <dbReference type="Proteomes" id="UP000092444"/>
    </source>
</evidence>
<protein>
    <submittedName>
        <fullName evidence="1">Uncharacterized protein</fullName>
    </submittedName>
</protein>
<sequence length="49" mass="5739">MCLCTRYSIILCQQTLIPYARSFKRQLPLNKNHNANCIKILLYTALPQQ</sequence>
<keyword evidence="2" id="KW-1185">Reference proteome</keyword>